<gene>
    <name evidence="12" type="ORF">Cni_G00541</name>
</gene>
<comment type="function">
    <text evidence="9">Transcription factor that binds specifically to a 5'-AA[AG]G-3' consensus core sequence.</text>
</comment>
<accession>A0AAQ3JMS8</accession>
<evidence type="ECO:0000256" key="9">
    <source>
        <dbReference type="RuleBase" id="RU369094"/>
    </source>
</evidence>
<evidence type="ECO:0000256" key="10">
    <source>
        <dbReference type="SAM" id="MobiDB-lite"/>
    </source>
</evidence>
<evidence type="ECO:0000256" key="7">
    <source>
        <dbReference type="ARBA" id="ARBA00023242"/>
    </source>
</evidence>
<evidence type="ECO:0000256" key="6">
    <source>
        <dbReference type="ARBA" id="ARBA00023163"/>
    </source>
</evidence>
<dbReference type="PROSITE" id="PS01361">
    <property type="entry name" value="ZF_DOF_1"/>
    <property type="match status" value="1"/>
</dbReference>
<keyword evidence="1 9" id="KW-0479">Metal-binding</keyword>
<dbReference type="InterPro" id="IPR003851">
    <property type="entry name" value="Znf_Dof"/>
</dbReference>
<evidence type="ECO:0000256" key="8">
    <source>
        <dbReference type="PROSITE-ProRule" id="PRU00071"/>
    </source>
</evidence>
<dbReference type="Pfam" id="PF02701">
    <property type="entry name" value="Zn_ribbon_Dof"/>
    <property type="match status" value="1"/>
</dbReference>
<feature type="compositionally biased region" description="Basic residues" evidence="10">
    <location>
        <begin position="138"/>
        <end position="147"/>
    </location>
</feature>
<evidence type="ECO:0000259" key="11">
    <source>
        <dbReference type="PROSITE" id="PS50884"/>
    </source>
</evidence>
<organism evidence="12 13">
    <name type="scientific">Canna indica</name>
    <name type="common">Indian-shot</name>
    <dbReference type="NCBI Taxonomy" id="4628"/>
    <lineage>
        <taxon>Eukaryota</taxon>
        <taxon>Viridiplantae</taxon>
        <taxon>Streptophyta</taxon>
        <taxon>Embryophyta</taxon>
        <taxon>Tracheophyta</taxon>
        <taxon>Spermatophyta</taxon>
        <taxon>Magnoliopsida</taxon>
        <taxon>Liliopsida</taxon>
        <taxon>Zingiberales</taxon>
        <taxon>Cannaceae</taxon>
        <taxon>Canna</taxon>
    </lineage>
</organism>
<feature type="domain" description="Dof-type" evidence="11">
    <location>
        <begin position="88"/>
        <end position="142"/>
    </location>
</feature>
<evidence type="ECO:0000256" key="2">
    <source>
        <dbReference type="ARBA" id="ARBA00022771"/>
    </source>
</evidence>
<keyword evidence="6 9" id="KW-0804">Transcription</keyword>
<dbReference type="InterPro" id="IPR045174">
    <property type="entry name" value="Dof"/>
</dbReference>
<keyword evidence="13" id="KW-1185">Reference proteome</keyword>
<evidence type="ECO:0000256" key="1">
    <source>
        <dbReference type="ARBA" id="ARBA00022723"/>
    </source>
</evidence>
<keyword evidence="7 8" id="KW-0539">Nucleus</keyword>
<sequence length="388" mass="41473">MHCHGERLSITSGMEWPQMKGERLLIAPNNKNITTSSNTATATSSATTSSTSTDTNNKSNMIQANSTASNAARVMDKPPSKDHQQAALRCPRCDSSNTKFCYYNNYSLSQPRHFCKACKRYWTRGGTLRNVPVGGGCRKNKRAKKPAAHLAPPSNPQYARPRSLLPPDPIAPLQLQRPANSSQLGTATLYAFQMAAASSSPSSSDMSLTLPIIFNSLSNPSSAAASDLLPHLGALGLGLSSNPQRDGGEYLLGGLQQFPPVSSTVTSILNDYPLFGSSFLPSASLLASSTKHPKQVGDYDHAFLPFDELQASGMSGGIDGMMKEVKLEGQNNNMIDNGNISSCIDWQIPPENSLDNNFGPAANLYWNAAIGGWPEFSTNCGSSIAPLI</sequence>
<keyword evidence="5 8" id="KW-0238">DNA-binding</keyword>
<dbReference type="Proteomes" id="UP001327560">
    <property type="component" value="Chromosome 1"/>
</dbReference>
<evidence type="ECO:0000313" key="13">
    <source>
        <dbReference type="Proteomes" id="UP001327560"/>
    </source>
</evidence>
<dbReference type="EMBL" id="CP136890">
    <property type="protein sequence ID" value="WOK91850.1"/>
    <property type="molecule type" value="Genomic_DNA"/>
</dbReference>
<dbReference type="PANTHER" id="PTHR31992">
    <property type="entry name" value="DOF ZINC FINGER PROTEIN DOF1.4-RELATED"/>
    <property type="match status" value="1"/>
</dbReference>
<protein>
    <recommendedName>
        <fullName evidence="9">Dof zinc finger protein</fullName>
    </recommendedName>
</protein>
<evidence type="ECO:0000256" key="4">
    <source>
        <dbReference type="ARBA" id="ARBA00023015"/>
    </source>
</evidence>
<name>A0AAQ3JMS8_9LILI</name>
<evidence type="ECO:0000256" key="3">
    <source>
        <dbReference type="ARBA" id="ARBA00022833"/>
    </source>
</evidence>
<dbReference type="GO" id="GO:0005634">
    <property type="term" value="C:nucleus"/>
    <property type="evidence" value="ECO:0007669"/>
    <property type="project" value="UniProtKB-SubCell"/>
</dbReference>
<dbReference type="GO" id="GO:0008270">
    <property type="term" value="F:zinc ion binding"/>
    <property type="evidence" value="ECO:0007669"/>
    <property type="project" value="UniProtKB-KW"/>
</dbReference>
<reference evidence="12 13" key="1">
    <citation type="submission" date="2023-10" db="EMBL/GenBank/DDBJ databases">
        <title>Chromosome-scale genome assembly provides insights into flower coloration mechanisms of Canna indica.</title>
        <authorList>
            <person name="Li C."/>
        </authorList>
    </citation>
    <scope>NUCLEOTIDE SEQUENCE [LARGE SCALE GENOMIC DNA]</scope>
    <source>
        <tissue evidence="12">Flower</tissue>
    </source>
</reference>
<dbReference type="AlphaFoldDB" id="A0AAQ3JMS8"/>
<dbReference type="PROSITE" id="PS50884">
    <property type="entry name" value="ZF_DOF_2"/>
    <property type="match status" value="1"/>
</dbReference>
<comment type="subcellular location">
    <subcellularLocation>
        <location evidence="8 9">Nucleus</location>
    </subcellularLocation>
</comment>
<dbReference type="PANTHER" id="PTHR31992:SF141">
    <property type="entry name" value="DOF ZINC FINGER PROTEIN DOF1.4"/>
    <property type="match status" value="1"/>
</dbReference>
<keyword evidence="3 9" id="KW-0862">Zinc</keyword>
<feature type="compositionally biased region" description="Low complexity" evidence="10">
    <location>
        <begin position="29"/>
        <end position="60"/>
    </location>
</feature>
<dbReference type="GO" id="GO:0003677">
    <property type="term" value="F:DNA binding"/>
    <property type="evidence" value="ECO:0007669"/>
    <property type="project" value="UniProtKB-UniRule"/>
</dbReference>
<evidence type="ECO:0000256" key="5">
    <source>
        <dbReference type="ARBA" id="ARBA00023125"/>
    </source>
</evidence>
<proteinExistence type="predicted"/>
<feature type="region of interest" description="Disordered" evidence="10">
    <location>
        <begin position="136"/>
        <end position="175"/>
    </location>
</feature>
<keyword evidence="4 9" id="KW-0805">Transcription regulation</keyword>
<evidence type="ECO:0000313" key="12">
    <source>
        <dbReference type="EMBL" id="WOK91850.1"/>
    </source>
</evidence>
<keyword evidence="2 8" id="KW-0863">Zinc-finger</keyword>
<dbReference type="GO" id="GO:0003700">
    <property type="term" value="F:DNA-binding transcription factor activity"/>
    <property type="evidence" value="ECO:0007669"/>
    <property type="project" value="UniProtKB-UniRule"/>
</dbReference>
<feature type="region of interest" description="Disordered" evidence="10">
    <location>
        <begin position="28"/>
        <end position="61"/>
    </location>
</feature>